<evidence type="ECO:0000313" key="2">
    <source>
        <dbReference type="EMBL" id="KAF2721442.1"/>
    </source>
</evidence>
<keyword evidence="3" id="KW-1185">Reference proteome</keyword>
<dbReference type="EMBL" id="MU003790">
    <property type="protein sequence ID" value="KAF2721442.1"/>
    <property type="molecule type" value="Genomic_DNA"/>
</dbReference>
<sequence>MAHQVLDAPLILYQIFTKLPQRDVLLTQRVCRSWYELINSSKVLLAALFLHPGPATTSTLPAAGLNPLLQLRFPSFFDNTLHYTTSRLTEHCMGAGYGTHWAESIRPWGGDIHLSIGPKLAAIGVTESPSLDPRRTAAYKRPEASWRHMIPCMPAPVELQVNHHETPLHPRGDTLRCLQFSNDSTNMRYATLGGSEKSWLTFGLLYDIVEAAWLHGDPMPTHAVQFDCTFQDNRQPLGMLNVPW</sequence>
<accession>A0A9P4Q6E0</accession>
<protein>
    <recommendedName>
        <fullName evidence="1">F-box domain-containing protein</fullName>
    </recommendedName>
</protein>
<dbReference type="OrthoDB" id="3646405at2759"/>
<evidence type="ECO:0000313" key="3">
    <source>
        <dbReference type="Proteomes" id="UP000799441"/>
    </source>
</evidence>
<dbReference type="InterPro" id="IPR001810">
    <property type="entry name" value="F-box_dom"/>
</dbReference>
<dbReference type="CDD" id="cd09917">
    <property type="entry name" value="F-box_SF"/>
    <property type="match status" value="1"/>
</dbReference>
<reference evidence="2" key="1">
    <citation type="journal article" date="2020" name="Stud. Mycol.">
        <title>101 Dothideomycetes genomes: a test case for predicting lifestyles and emergence of pathogens.</title>
        <authorList>
            <person name="Haridas S."/>
            <person name="Albert R."/>
            <person name="Binder M."/>
            <person name="Bloem J."/>
            <person name="Labutti K."/>
            <person name="Salamov A."/>
            <person name="Andreopoulos B."/>
            <person name="Baker S."/>
            <person name="Barry K."/>
            <person name="Bills G."/>
            <person name="Bluhm B."/>
            <person name="Cannon C."/>
            <person name="Castanera R."/>
            <person name="Culley D."/>
            <person name="Daum C."/>
            <person name="Ezra D."/>
            <person name="Gonzalez J."/>
            <person name="Henrissat B."/>
            <person name="Kuo A."/>
            <person name="Liang C."/>
            <person name="Lipzen A."/>
            <person name="Lutzoni F."/>
            <person name="Magnuson J."/>
            <person name="Mondo S."/>
            <person name="Nolan M."/>
            <person name="Ohm R."/>
            <person name="Pangilinan J."/>
            <person name="Park H.-J."/>
            <person name="Ramirez L."/>
            <person name="Alfaro M."/>
            <person name="Sun H."/>
            <person name="Tritt A."/>
            <person name="Yoshinaga Y."/>
            <person name="Zwiers L.-H."/>
            <person name="Turgeon B."/>
            <person name="Goodwin S."/>
            <person name="Spatafora J."/>
            <person name="Crous P."/>
            <person name="Grigoriev I."/>
        </authorList>
    </citation>
    <scope>NUCLEOTIDE SEQUENCE</scope>
    <source>
        <strain evidence="2">CBS 116435</strain>
    </source>
</reference>
<dbReference type="AlphaFoldDB" id="A0A9P4Q6E0"/>
<gene>
    <name evidence="2" type="ORF">K431DRAFT_268505</name>
</gene>
<proteinExistence type="predicted"/>
<dbReference type="InterPro" id="IPR036047">
    <property type="entry name" value="F-box-like_dom_sf"/>
</dbReference>
<feature type="domain" description="F-box" evidence="1">
    <location>
        <begin position="11"/>
        <end position="41"/>
    </location>
</feature>
<comment type="caution">
    <text evidence="2">The sequence shown here is derived from an EMBL/GenBank/DDBJ whole genome shotgun (WGS) entry which is preliminary data.</text>
</comment>
<name>A0A9P4Q6E0_9PEZI</name>
<organism evidence="2 3">
    <name type="scientific">Polychaeton citri CBS 116435</name>
    <dbReference type="NCBI Taxonomy" id="1314669"/>
    <lineage>
        <taxon>Eukaryota</taxon>
        <taxon>Fungi</taxon>
        <taxon>Dikarya</taxon>
        <taxon>Ascomycota</taxon>
        <taxon>Pezizomycotina</taxon>
        <taxon>Dothideomycetes</taxon>
        <taxon>Dothideomycetidae</taxon>
        <taxon>Capnodiales</taxon>
        <taxon>Capnodiaceae</taxon>
        <taxon>Polychaeton</taxon>
    </lineage>
</organism>
<dbReference type="SUPFAM" id="SSF81383">
    <property type="entry name" value="F-box domain"/>
    <property type="match status" value="1"/>
</dbReference>
<dbReference type="Proteomes" id="UP000799441">
    <property type="component" value="Unassembled WGS sequence"/>
</dbReference>
<evidence type="ECO:0000259" key="1">
    <source>
        <dbReference type="Pfam" id="PF12937"/>
    </source>
</evidence>
<dbReference type="Pfam" id="PF12937">
    <property type="entry name" value="F-box-like"/>
    <property type="match status" value="1"/>
</dbReference>
<dbReference type="Gene3D" id="1.20.1280.50">
    <property type="match status" value="1"/>
</dbReference>